<protein>
    <recommendedName>
        <fullName evidence="1">site-specific DNA-methyltransferase (adenine-specific)</fullName>
        <ecNumber evidence="1">2.1.1.72</ecNumber>
    </recommendedName>
</protein>
<comment type="caution">
    <text evidence="9">The sequence shown here is derived from an EMBL/GenBank/DDBJ whole genome shotgun (WGS) entry which is preliminary data.</text>
</comment>
<dbReference type="InterPro" id="IPR053980">
    <property type="entry name" value="ISP_coupler"/>
</dbReference>
<dbReference type="CDD" id="cd18785">
    <property type="entry name" value="SF2_C"/>
    <property type="match status" value="1"/>
</dbReference>
<evidence type="ECO:0000256" key="2">
    <source>
        <dbReference type="ARBA" id="ARBA00022603"/>
    </source>
</evidence>
<sequence>MNVLERTTRLQWLEAQLADDEIRILTNARCLSEGVDVPDLDAVLFLNPRNSQVDVVQSVGRVMRRAKGKDYGYIILPVGIPVGQDPATALKDSKKYKVIWSVLNALRSHDDRFEALVNKIDLNQARDTKINIIGVGTGSEDDDSIVSGGQQLELDFPGLDEWKDAIYARIVEKVGDREYWENWSRTIADVAARHTDRITALVTQNPSPEVTAKFDQFVAALQHNLNEGITDADAISMLSQHLITKPVFDALFERYDFAAHNPVSQVMQSMVDLLQGNNLEAETAELNSFYASVSRRASGIDNPDGKQRIITELYENFFKQAFPKQADALGVVYTPIEVVDFIIRAVDDLSREHFGAGLTDEGVHVLDPFTGTGTFIVRLLQSGVIAPHDLARKYAHELHANEIMLLAYYIAAINIEATYHGLVEGDYRPFEGIVLGDTFQMTEDGNTFDLEVFASNNERAQRQLDADIRVVVGNPPYSAGQTSANDNNANTSYPTLDGRIRDTYAARTQGQNKNSLYDSYIRAIRWGTDRLGHTGILAYVSNGGYIDSNSADGLRKSLVEDFDRDCRTFR</sequence>
<keyword evidence="2" id="KW-0489">Methyltransferase</keyword>
<dbReference type="PANTHER" id="PTHR33841">
    <property type="entry name" value="DNA METHYLTRANSFERASE YEEA-RELATED"/>
    <property type="match status" value="1"/>
</dbReference>
<reference evidence="9" key="1">
    <citation type="journal article" date="2014" name="Int. J. Syst. Evol. Microbiol.">
        <title>Complete genome sequence of Corynebacterium casei LMG S-19264T (=DSM 44701T), isolated from a smear-ripened cheese.</title>
        <authorList>
            <consortium name="US DOE Joint Genome Institute (JGI-PGF)"/>
            <person name="Walter F."/>
            <person name="Albersmeier A."/>
            <person name="Kalinowski J."/>
            <person name="Ruckert C."/>
        </authorList>
    </citation>
    <scope>NUCLEOTIDE SEQUENCE</scope>
    <source>
        <strain evidence="9">CGMCC 1.12785</strain>
    </source>
</reference>
<dbReference type="EMBL" id="BMFY01000014">
    <property type="protein sequence ID" value="GGA23353.1"/>
    <property type="molecule type" value="Genomic_DNA"/>
</dbReference>
<keyword evidence="4" id="KW-0680">Restriction system</keyword>
<proteinExistence type="predicted"/>
<dbReference type="AlphaFoldDB" id="A0A8J2U033"/>
<dbReference type="GO" id="GO:0009007">
    <property type="term" value="F:site-specific DNA-methyltransferase (adenine-specific) activity"/>
    <property type="evidence" value="ECO:0007669"/>
    <property type="project" value="UniProtKB-EC"/>
</dbReference>
<dbReference type="Gene3D" id="3.40.50.150">
    <property type="entry name" value="Vaccinia Virus protein VP39"/>
    <property type="match status" value="1"/>
</dbReference>
<organism evidence="9 10">
    <name type="scientific">Sediminivirga luteola</name>
    <dbReference type="NCBI Taxonomy" id="1774748"/>
    <lineage>
        <taxon>Bacteria</taxon>
        <taxon>Bacillati</taxon>
        <taxon>Actinomycetota</taxon>
        <taxon>Actinomycetes</taxon>
        <taxon>Micrococcales</taxon>
        <taxon>Brevibacteriaceae</taxon>
        <taxon>Sediminivirga</taxon>
    </lineage>
</organism>
<dbReference type="GO" id="GO:0009307">
    <property type="term" value="P:DNA restriction-modification system"/>
    <property type="evidence" value="ECO:0007669"/>
    <property type="project" value="UniProtKB-KW"/>
</dbReference>
<dbReference type="InterPro" id="IPR050953">
    <property type="entry name" value="N4_N6_ade-DNA_methylase"/>
</dbReference>
<evidence type="ECO:0000259" key="7">
    <source>
        <dbReference type="Pfam" id="PF02384"/>
    </source>
</evidence>
<dbReference type="InterPro" id="IPR027417">
    <property type="entry name" value="P-loop_NTPase"/>
</dbReference>
<dbReference type="SUPFAM" id="SSF52540">
    <property type="entry name" value="P-loop containing nucleoside triphosphate hydrolases"/>
    <property type="match status" value="1"/>
</dbReference>
<dbReference type="PANTHER" id="PTHR33841:SF1">
    <property type="entry name" value="DNA METHYLTRANSFERASE A"/>
    <property type="match status" value="1"/>
</dbReference>
<dbReference type="InterPro" id="IPR003356">
    <property type="entry name" value="DNA_methylase_A-5"/>
</dbReference>
<dbReference type="Gene3D" id="3.40.50.300">
    <property type="entry name" value="P-loop containing nucleotide triphosphate hydrolases"/>
    <property type="match status" value="1"/>
</dbReference>
<dbReference type="Pfam" id="PF22240">
    <property type="entry name" value="ISP_coupler"/>
    <property type="match status" value="1"/>
</dbReference>
<evidence type="ECO:0000256" key="5">
    <source>
        <dbReference type="ARBA" id="ARBA00047942"/>
    </source>
</evidence>
<evidence type="ECO:0000256" key="1">
    <source>
        <dbReference type="ARBA" id="ARBA00011900"/>
    </source>
</evidence>
<keyword evidence="3" id="KW-0808">Transferase</keyword>
<gene>
    <name evidence="9" type="ORF">GCM10011333_27950</name>
</gene>
<dbReference type="PROSITE" id="PS00092">
    <property type="entry name" value="N6_MTASE"/>
    <property type="match status" value="1"/>
</dbReference>
<dbReference type="EC" id="2.1.1.72" evidence="1"/>
<evidence type="ECO:0000256" key="4">
    <source>
        <dbReference type="ARBA" id="ARBA00022747"/>
    </source>
</evidence>
<dbReference type="PRINTS" id="PR00507">
    <property type="entry name" value="N12N6MTFRASE"/>
</dbReference>
<evidence type="ECO:0000259" key="6">
    <source>
        <dbReference type="Pfam" id="PF00271"/>
    </source>
</evidence>
<dbReference type="GO" id="GO:0008170">
    <property type="term" value="F:N-methyltransferase activity"/>
    <property type="evidence" value="ECO:0007669"/>
    <property type="project" value="InterPro"/>
</dbReference>
<keyword evidence="10" id="KW-1185">Reference proteome</keyword>
<dbReference type="GO" id="GO:0032259">
    <property type="term" value="P:methylation"/>
    <property type="evidence" value="ECO:0007669"/>
    <property type="project" value="UniProtKB-KW"/>
</dbReference>
<dbReference type="SUPFAM" id="SSF53335">
    <property type="entry name" value="S-adenosyl-L-methionine-dependent methyltransferases"/>
    <property type="match status" value="1"/>
</dbReference>
<accession>A0A8J2U033</accession>
<evidence type="ECO:0000313" key="9">
    <source>
        <dbReference type="EMBL" id="GGA23353.1"/>
    </source>
</evidence>
<evidence type="ECO:0000256" key="3">
    <source>
        <dbReference type="ARBA" id="ARBA00022679"/>
    </source>
</evidence>
<feature type="domain" description="DNA methylase adenine-specific" evidence="7">
    <location>
        <begin position="308"/>
        <end position="560"/>
    </location>
</feature>
<dbReference type="Pfam" id="PF02384">
    <property type="entry name" value="N6_Mtase"/>
    <property type="match status" value="1"/>
</dbReference>
<evidence type="ECO:0000313" key="10">
    <source>
        <dbReference type="Proteomes" id="UP000616114"/>
    </source>
</evidence>
<dbReference type="InterPro" id="IPR001650">
    <property type="entry name" value="Helicase_C-like"/>
</dbReference>
<dbReference type="RefSeq" id="WP_229745193.1">
    <property type="nucleotide sequence ID" value="NZ_BMFY01000014.1"/>
</dbReference>
<dbReference type="Pfam" id="PF00271">
    <property type="entry name" value="Helicase_C"/>
    <property type="match status" value="1"/>
</dbReference>
<comment type="catalytic activity">
    <reaction evidence="5">
        <text>a 2'-deoxyadenosine in DNA + S-adenosyl-L-methionine = an N(6)-methyl-2'-deoxyadenosine in DNA + S-adenosyl-L-homocysteine + H(+)</text>
        <dbReference type="Rhea" id="RHEA:15197"/>
        <dbReference type="Rhea" id="RHEA-COMP:12418"/>
        <dbReference type="Rhea" id="RHEA-COMP:12419"/>
        <dbReference type="ChEBI" id="CHEBI:15378"/>
        <dbReference type="ChEBI" id="CHEBI:57856"/>
        <dbReference type="ChEBI" id="CHEBI:59789"/>
        <dbReference type="ChEBI" id="CHEBI:90615"/>
        <dbReference type="ChEBI" id="CHEBI:90616"/>
        <dbReference type="EC" id="2.1.1.72"/>
    </reaction>
</comment>
<dbReference type="InterPro" id="IPR029063">
    <property type="entry name" value="SAM-dependent_MTases_sf"/>
</dbReference>
<dbReference type="InterPro" id="IPR002052">
    <property type="entry name" value="DNA_methylase_N6_adenine_CS"/>
</dbReference>
<feature type="domain" description="Type ISP restriction-modification enzyme coupler" evidence="8">
    <location>
        <begin position="179"/>
        <end position="304"/>
    </location>
</feature>
<name>A0A8J2U033_9MICO</name>
<evidence type="ECO:0000259" key="8">
    <source>
        <dbReference type="Pfam" id="PF22240"/>
    </source>
</evidence>
<dbReference type="GO" id="GO:0003677">
    <property type="term" value="F:DNA binding"/>
    <property type="evidence" value="ECO:0007669"/>
    <property type="project" value="InterPro"/>
</dbReference>
<reference evidence="9" key="2">
    <citation type="submission" date="2020-09" db="EMBL/GenBank/DDBJ databases">
        <authorList>
            <person name="Sun Q."/>
            <person name="Zhou Y."/>
        </authorList>
    </citation>
    <scope>NUCLEOTIDE SEQUENCE</scope>
    <source>
        <strain evidence="9">CGMCC 1.12785</strain>
    </source>
</reference>
<dbReference type="Proteomes" id="UP000616114">
    <property type="component" value="Unassembled WGS sequence"/>
</dbReference>
<feature type="domain" description="Helicase C-terminal" evidence="6">
    <location>
        <begin position="13"/>
        <end position="65"/>
    </location>
</feature>